<dbReference type="Proteomes" id="UP000003490">
    <property type="component" value="Unassembled WGS sequence"/>
</dbReference>
<dbReference type="AlphaFoldDB" id="A7VRF3"/>
<accession>A7VRF3</accession>
<gene>
    <name evidence="2" type="ORF">CLOLEP_01136</name>
</gene>
<sequence length="42" mass="4542">MPPEKSPRGAASGASKQIIRCEKGTPRNENKTELFLLMAAGR</sequence>
<dbReference type="EMBL" id="ABCB02000016">
    <property type="protein sequence ID" value="EDO62275.1"/>
    <property type="molecule type" value="Genomic_DNA"/>
</dbReference>
<evidence type="ECO:0000313" key="2">
    <source>
        <dbReference type="EMBL" id="EDO62275.1"/>
    </source>
</evidence>
<reference evidence="2 3" key="2">
    <citation type="submission" date="2007-08" db="EMBL/GenBank/DDBJ databases">
        <authorList>
            <person name="Fulton L."/>
            <person name="Clifton S."/>
            <person name="Fulton B."/>
            <person name="Xu J."/>
            <person name="Minx P."/>
            <person name="Pepin K.H."/>
            <person name="Johnson M."/>
            <person name="Thiruvilangam P."/>
            <person name="Bhonagiri V."/>
            <person name="Nash W.E."/>
            <person name="Wang C."/>
            <person name="Mardis E.R."/>
            <person name="Wilson R.K."/>
        </authorList>
    </citation>
    <scope>NUCLEOTIDE SEQUENCE [LARGE SCALE GENOMIC DNA]</scope>
    <source>
        <strain evidence="2 3">DSM 753</strain>
    </source>
</reference>
<feature type="region of interest" description="Disordered" evidence="1">
    <location>
        <begin position="1"/>
        <end position="28"/>
    </location>
</feature>
<name>A7VRF3_9FIRM</name>
<proteinExistence type="predicted"/>
<dbReference type="HOGENOM" id="CLU_3249542_0_0_9"/>
<comment type="caution">
    <text evidence="2">The sequence shown here is derived from an EMBL/GenBank/DDBJ whole genome shotgun (WGS) entry which is preliminary data.</text>
</comment>
<organism evidence="2 3">
    <name type="scientific">[Clostridium] leptum DSM 753</name>
    <dbReference type="NCBI Taxonomy" id="428125"/>
    <lineage>
        <taxon>Bacteria</taxon>
        <taxon>Bacillati</taxon>
        <taxon>Bacillota</taxon>
        <taxon>Clostridia</taxon>
        <taxon>Eubacteriales</taxon>
        <taxon>Oscillospiraceae</taxon>
        <taxon>Oscillospiraceae incertae sedis</taxon>
    </lineage>
</organism>
<evidence type="ECO:0000256" key="1">
    <source>
        <dbReference type="SAM" id="MobiDB-lite"/>
    </source>
</evidence>
<protein>
    <submittedName>
        <fullName evidence="2">Uncharacterized protein</fullName>
    </submittedName>
</protein>
<feature type="compositionally biased region" description="Basic and acidic residues" evidence="1">
    <location>
        <begin position="19"/>
        <end position="28"/>
    </location>
</feature>
<evidence type="ECO:0000313" key="3">
    <source>
        <dbReference type="Proteomes" id="UP000003490"/>
    </source>
</evidence>
<reference evidence="2 3" key="1">
    <citation type="submission" date="2007-08" db="EMBL/GenBank/DDBJ databases">
        <title>Draft genome sequence of Clostridium leptum (DSM 753).</title>
        <authorList>
            <person name="Sudarsanam P."/>
            <person name="Ley R."/>
            <person name="Guruge J."/>
            <person name="Turnbaugh P.J."/>
            <person name="Mahowald M."/>
            <person name="Liep D."/>
            <person name="Gordon J."/>
        </authorList>
    </citation>
    <scope>NUCLEOTIDE SEQUENCE [LARGE SCALE GENOMIC DNA]</scope>
    <source>
        <strain evidence="2 3">DSM 753</strain>
    </source>
</reference>